<dbReference type="PANTHER" id="PTHR30405:SF25">
    <property type="entry name" value="RNA-GUIDED DNA ENDONUCLEASE INSQ-RELATED"/>
    <property type="match status" value="1"/>
</dbReference>
<comment type="similarity">
    <text evidence="2">In the N-terminal section; belongs to the transposase 2 family.</text>
</comment>
<keyword evidence="4" id="KW-0238">DNA-binding</keyword>
<dbReference type="Proteomes" id="UP001596030">
    <property type="component" value="Unassembled WGS sequence"/>
</dbReference>
<dbReference type="InterPro" id="IPR001959">
    <property type="entry name" value="Transposase"/>
</dbReference>
<dbReference type="InterPro" id="IPR010095">
    <property type="entry name" value="Cas12f1-like_TNB"/>
</dbReference>
<evidence type="ECO:0000259" key="6">
    <source>
        <dbReference type="Pfam" id="PF01385"/>
    </source>
</evidence>
<gene>
    <name evidence="8" type="ORF">ACFO0U_15945</name>
</gene>
<keyword evidence="3" id="KW-0815">Transposition</keyword>
<evidence type="ECO:0000256" key="4">
    <source>
        <dbReference type="ARBA" id="ARBA00023125"/>
    </source>
</evidence>
<name>A0ABV9D4K2_9GAMM</name>
<accession>A0ABV9D4K2</accession>
<dbReference type="NCBIfam" id="NF040570">
    <property type="entry name" value="guided_TnpB"/>
    <property type="match status" value="1"/>
</dbReference>
<proteinExistence type="inferred from homology"/>
<evidence type="ECO:0000313" key="9">
    <source>
        <dbReference type="Proteomes" id="UP001596030"/>
    </source>
</evidence>
<organism evidence="8 9">
    <name type="scientific">Chromohalobacter sarecensis</name>
    <dbReference type="NCBI Taxonomy" id="245294"/>
    <lineage>
        <taxon>Bacteria</taxon>
        <taxon>Pseudomonadati</taxon>
        <taxon>Pseudomonadota</taxon>
        <taxon>Gammaproteobacteria</taxon>
        <taxon>Oceanospirillales</taxon>
        <taxon>Halomonadaceae</taxon>
        <taxon>Chromohalobacter</taxon>
    </lineage>
</organism>
<sequence length="353" mass="39832">MKQTKTLKVRVKDKHADQLNRMARSVNFVWNYVNELSSRAIRERGLFLSAYDMHPYTKGVGTELGLHSQTLQCIAAEYATRRKQFKKSCLNWRKSRGVRRSLGWIPVNTGAAKWKNGQVFHNGSYFKVWDSYGLSNYKFRSASFNEDARGRWYFNVVVDAEVKPSVGQGSVGIDLGLKDIATCSDGEKLENGRFYRGMEAKLAIAQRSRNKKRTRAIHAKIRNRRKDALHKFSRRLVDQYGEIVVGDVSSQKLAKTKMAKSVLDAGWGQLKTMLEYKCAHAGIVVKVVREAYTTRTCSACGSLSGPQGVNGLRLRDWECMECGVVHDRDVNAARNILSLAAGHRRPEVGIPVL</sequence>
<reference evidence="9" key="1">
    <citation type="journal article" date="2019" name="Int. J. Syst. Evol. Microbiol.">
        <title>The Global Catalogue of Microorganisms (GCM) 10K type strain sequencing project: providing services to taxonomists for standard genome sequencing and annotation.</title>
        <authorList>
            <consortium name="The Broad Institute Genomics Platform"/>
            <consortium name="The Broad Institute Genome Sequencing Center for Infectious Disease"/>
            <person name="Wu L."/>
            <person name="Ma J."/>
        </authorList>
    </citation>
    <scope>NUCLEOTIDE SEQUENCE [LARGE SCALE GENOMIC DNA]</scope>
    <source>
        <strain evidence="9">CGMCC 1.12121</strain>
    </source>
</reference>
<comment type="caution">
    <text evidence="8">The sequence shown here is derived from an EMBL/GenBank/DDBJ whole genome shotgun (WGS) entry which is preliminary data.</text>
</comment>
<protein>
    <submittedName>
        <fullName evidence="8">RNA-guided endonuclease InsQ/TnpB family protein</fullName>
    </submittedName>
</protein>
<dbReference type="InterPro" id="IPR051399">
    <property type="entry name" value="RNA-guided_DNA_endo/Transpos"/>
</dbReference>
<dbReference type="EMBL" id="JBHSEU010000021">
    <property type="protein sequence ID" value="MFC4540260.1"/>
    <property type="molecule type" value="Genomic_DNA"/>
</dbReference>
<keyword evidence="8" id="KW-0255">Endonuclease</keyword>
<evidence type="ECO:0000259" key="7">
    <source>
        <dbReference type="Pfam" id="PF07282"/>
    </source>
</evidence>
<keyword evidence="8" id="KW-0378">Hydrolase</keyword>
<evidence type="ECO:0000256" key="1">
    <source>
        <dbReference type="ARBA" id="ARBA00008761"/>
    </source>
</evidence>
<evidence type="ECO:0000256" key="5">
    <source>
        <dbReference type="ARBA" id="ARBA00023172"/>
    </source>
</evidence>
<dbReference type="GO" id="GO:0004519">
    <property type="term" value="F:endonuclease activity"/>
    <property type="evidence" value="ECO:0007669"/>
    <property type="project" value="UniProtKB-KW"/>
</dbReference>
<evidence type="ECO:0000256" key="3">
    <source>
        <dbReference type="ARBA" id="ARBA00022578"/>
    </source>
</evidence>
<dbReference type="Pfam" id="PF01385">
    <property type="entry name" value="OrfB_IS605"/>
    <property type="match status" value="1"/>
</dbReference>
<feature type="domain" description="Probable transposase IS891/IS1136/IS1341" evidence="6">
    <location>
        <begin position="158"/>
        <end position="255"/>
    </location>
</feature>
<feature type="domain" description="Cas12f1-like TNB" evidence="7">
    <location>
        <begin position="267"/>
        <end position="336"/>
    </location>
</feature>
<dbReference type="NCBIfam" id="TIGR01766">
    <property type="entry name" value="IS200/IS605 family accessory protein TnpB-like domain"/>
    <property type="match status" value="1"/>
</dbReference>
<evidence type="ECO:0000256" key="2">
    <source>
        <dbReference type="ARBA" id="ARBA00011044"/>
    </source>
</evidence>
<evidence type="ECO:0000313" key="8">
    <source>
        <dbReference type="EMBL" id="MFC4540260.1"/>
    </source>
</evidence>
<dbReference type="PANTHER" id="PTHR30405">
    <property type="entry name" value="TRANSPOSASE"/>
    <property type="match status" value="1"/>
</dbReference>
<dbReference type="Pfam" id="PF07282">
    <property type="entry name" value="Cas12f1-like_TNB"/>
    <property type="match status" value="1"/>
</dbReference>
<keyword evidence="8" id="KW-0540">Nuclease</keyword>
<comment type="similarity">
    <text evidence="1">In the C-terminal section; belongs to the transposase 35 family.</text>
</comment>
<keyword evidence="5" id="KW-0233">DNA recombination</keyword>
<keyword evidence="9" id="KW-1185">Reference proteome</keyword>